<evidence type="ECO:0000313" key="2">
    <source>
        <dbReference type="Proteomes" id="UP000712600"/>
    </source>
</evidence>
<gene>
    <name evidence="1" type="ORF">F2Q69_00009174</name>
</gene>
<dbReference type="AlphaFoldDB" id="A0A8S9P1Y0"/>
<evidence type="ECO:0000313" key="1">
    <source>
        <dbReference type="EMBL" id="KAF3508281.1"/>
    </source>
</evidence>
<protein>
    <submittedName>
        <fullName evidence="1">Uncharacterized protein</fullName>
    </submittedName>
</protein>
<organism evidence="1 2">
    <name type="scientific">Brassica cretica</name>
    <name type="common">Mustard</name>
    <dbReference type="NCBI Taxonomy" id="69181"/>
    <lineage>
        <taxon>Eukaryota</taxon>
        <taxon>Viridiplantae</taxon>
        <taxon>Streptophyta</taxon>
        <taxon>Embryophyta</taxon>
        <taxon>Tracheophyta</taxon>
        <taxon>Spermatophyta</taxon>
        <taxon>Magnoliopsida</taxon>
        <taxon>eudicotyledons</taxon>
        <taxon>Gunneridae</taxon>
        <taxon>Pentapetalae</taxon>
        <taxon>rosids</taxon>
        <taxon>malvids</taxon>
        <taxon>Brassicales</taxon>
        <taxon>Brassicaceae</taxon>
        <taxon>Brassiceae</taxon>
        <taxon>Brassica</taxon>
    </lineage>
</organism>
<sequence length="252" mass="28064">MPSVSFKLVNWLRSSGYLPELCKESPGEFTHCVALQEAYMNVGEHYSIIEGGVLFPNLVLKTRVLETVIDLVECLGLLNQDICNKKQVKVTGCNSLQQLPHESSSSNITTLSLSCSVLPFSAGIVPFHDILVPFTSQSGVCSRLVQGLIQRLWKVDPETREKLNVLVKENESLNCFHLQPRNHVLRVCGKVKILLTICGDVLACIHGFQNQSNVNHKEEIMSEITKSCRNLLSQAIMKWMQIPFGIPSISST</sequence>
<reference evidence="1" key="1">
    <citation type="submission" date="2019-12" db="EMBL/GenBank/DDBJ databases">
        <title>Genome sequencing and annotation of Brassica cretica.</title>
        <authorList>
            <person name="Studholme D.J."/>
            <person name="Sarris P."/>
        </authorList>
    </citation>
    <scope>NUCLEOTIDE SEQUENCE</scope>
    <source>
        <strain evidence="1">PFS-109/04</strain>
        <tissue evidence="1">Leaf</tissue>
    </source>
</reference>
<dbReference type="InterPro" id="IPR033060">
    <property type="entry name" value="INTS7"/>
</dbReference>
<proteinExistence type="predicted"/>
<dbReference type="PANTHER" id="PTHR13322:SF2">
    <property type="entry name" value="INTEGRATOR COMPLEX SUBUNIT 7"/>
    <property type="match status" value="1"/>
</dbReference>
<accession>A0A8S9P1Y0</accession>
<dbReference type="EMBL" id="QGKX02001521">
    <property type="protein sequence ID" value="KAF3508281.1"/>
    <property type="molecule type" value="Genomic_DNA"/>
</dbReference>
<dbReference type="Proteomes" id="UP000712600">
    <property type="component" value="Unassembled WGS sequence"/>
</dbReference>
<name>A0A8S9P1Y0_BRACR</name>
<dbReference type="GO" id="GO:0034472">
    <property type="term" value="P:snRNA 3'-end processing"/>
    <property type="evidence" value="ECO:0007669"/>
    <property type="project" value="TreeGrafter"/>
</dbReference>
<dbReference type="GO" id="GO:0032039">
    <property type="term" value="C:integrator complex"/>
    <property type="evidence" value="ECO:0007669"/>
    <property type="project" value="InterPro"/>
</dbReference>
<comment type="caution">
    <text evidence="1">The sequence shown here is derived from an EMBL/GenBank/DDBJ whole genome shotgun (WGS) entry which is preliminary data.</text>
</comment>
<dbReference type="PANTHER" id="PTHR13322">
    <property type="entry name" value="C1ORF73 PROTEIN"/>
    <property type="match status" value="1"/>
</dbReference>